<keyword evidence="3" id="KW-1185">Reference proteome</keyword>
<feature type="signal peptide" evidence="1">
    <location>
        <begin position="1"/>
        <end position="27"/>
    </location>
</feature>
<dbReference type="EMBL" id="CP089984">
    <property type="protein sequence ID" value="WXB18160.1"/>
    <property type="molecule type" value="Genomic_DNA"/>
</dbReference>
<feature type="chain" id="PRO_5046803042" evidence="1">
    <location>
        <begin position="28"/>
        <end position="252"/>
    </location>
</feature>
<keyword evidence="1" id="KW-0732">Signal</keyword>
<evidence type="ECO:0000313" key="2">
    <source>
        <dbReference type="EMBL" id="WXB18160.1"/>
    </source>
</evidence>
<dbReference type="PROSITE" id="PS51257">
    <property type="entry name" value="PROKAR_LIPOPROTEIN"/>
    <property type="match status" value="1"/>
</dbReference>
<protein>
    <submittedName>
        <fullName evidence="2">Uncharacterized protein</fullName>
    </submittedName>
</protein>
<accession>A0ABZ2M5P9</accession>
<evidence type="ECO:0000256" key="1">
    <source>
        <dbReference type="SAM" id="SignalP"/>
    </source>
</evidence>
<sequence>MTSRSRSRILLPLVLLFPLLTSSALTAGCGAADPEGGSMSLEQNAGARGDVTSASFARASTSDIFAETFEGAPVGALGSEWTLAGGAPSSLTVDNGASGHLLRLHGDKGSGFVVGSRAFPNTTRDLTVTYDIWAEEGSSQQFSLGGYRKGQIRLFRTDGIFTAGVPGAMRGDLLANTPRGNVDCGPLPSNTWVRVTLRLRFSTHSYDVLFNDAPTACMNLPNEATAADKLTIQDPANDGLGGESLWDNFRVF</sequence>
<organism evidence="2 3">
    <name type="scientific">Pendulispora albinea</name>
    <dbReference type="NCBI Taxonomy" id="2741071"/>
    <lineage>
        <taxon>Bacteria</taxon>
        <taxon>Pseudomonadati</taxon>
        <taxon>Myxococcota</taxon>
        <taxon>Myxococcia</taxon>
        <taxon>Myxococcales</taxon>
        <taxon>Sorangiineae</taxon>
        <taxon>Pendulisporaceae</taxon>
        <taxon>Pendulispora</taxon>
    </lineage>
</organism>
<evidence type="ECO:0000313" key="3">
    <source>
        <dbReference type="Proteomes" id="UP001370348"/>
    </source>
</evidence>
<proteinExistence type="predicted"/>
<reference evidence="2 3" key="1">
    <citation type="submission" date="2021-12" db="EMBL/GenBank/DDBJ databases">
        <title>Discovery of the Pendulisporaceae a myxobacterial family with distinct sporulation behavior and unique specialized metabolism.</title>
        <authorList>
            <person name="Garcia R."/>
            <person name="Popoff A."/>
            <person name="Bader C.D."/>
            <person name="Loehr J."/>
            <person name="Walesch S."/>
            <person name="Walt C."/>
            <person name="Boldt J."/>
            <person name="Bunk B."/>
            <person name="Haeckl F.J.F.P.J."/>
            <person name="Gunesch A.P."/>
            <person name="Birkelbach J."/>
            <person name="Nuebel U."/>
            <person name="Pietschmann T."/>
            <person name="Bach T."/>
            <person name="Mueller R."/>
        </authorList>
    </citation>
    <scope>NUCLEOTIDE SEQUENCE [LARGE SCALE GENOMIC DNA]</scope>
    <source>
        <strain evidence="2 3">MSr11954</strain>
    </source>
</reference>
<dbReference type="Proteomes" id="UP001370348">
    <property type="component" value="Chromosome"/>
</dbReference>
<dbReference type="RefSeq" id="WP_394827802.1">
    <property type="nucleotide sequence ID" value="NZ_CP089984.1"/>
</dbReference>
<gene>
    <name evidence="2" type="ORF">LZC94_12970</name>
</gene>
<name>A0ABZ2M5P9_9BACT</name>